<accession>A0A3B0PK65</accession>
<reference evidence="3" key="1">
    <citation type="submission" date="2018-06" db="EMBL/GenBank/DDBJ databases">
        <authorList>
            <consortium name="Pathogen Informatics"/>
        </authorList>
    </citation>
    <scope>NUCLEOTIDE SEQUENCE [LARGE SCALE GENOMIC DNA]</scope>
    <source>
        <strain evidence="3">NCTC10135</strain>
    </source>
</reference>
<proteinExistence type="predicted"/>
<evidence type="ECO:0000313" key="2">
    <source>
        <dbReference type="EMBL" id="SYV90183.1"/>
    </source>
</evidence>
<feature type="transmembrane region" description="Helical" evidence="1">
    <location>
        <begin position="46"/>
        <end position="65"/>
    </location>
</feature>
<dbReference type="EMBL" id="LS991949">
    <property type="protein sequence ID" value="SYV90183.1"/>
    <property type="molecule type" value="Genomic_DNA"/>
</dbReference>
<evidence type="ECO:0000256" key="1">
    <source>
        <dbReference type="SAM" id="Phobius"/>
    </source>
</evidence>
<gene>
    <name evidence="2" type="ORF">NCTC10135_00701</name>
</gene>
<name>A0A3B0PK65_9BACT</name>
<protein>
    <submittedName>
        <fullName evidence="2">Uncharacterized protein</fullName>
    </submittedName>
</protein>
<sequence>MKYFLGFIHSKLGTQAFSLAKGLKSFGSKASQGSSFIKKGGAVKSLLAGAAGGGAVGIAAGLFAAGKMAISRNRNASTLAKTTGMSKQTASSILSSPGLKLNEQQQKMFTQNISKSGLDLSKVNSMSELQTQLRVKEQLVDQEVSKLQQDKRYGSNTAPKFNEKTHRIMEELATIKQNNEMLNSILSQGGQTNASE</sequence>
<dbReference type="AlphaFoldDB" id="A0A3B0PK65"/>
<keyword evidence="1" id="KW-1133">Transmembrane helix</keyword>
<organism evidence="2 3">
    <name type="scientific">Metamycoplasma alkalescens</name>
    <dbReference type="NCBI Taxonomy" id="45363"/>
    <lineage>
        <taxon>Bacteria</taxon>
        <taxon>Bacillati</taxon>
        <taxon>Mycoplasmatota</taxon>
        <taxon>Mycoplasmoidales</taxon>
        <taxon>Metamycoplasmataceae</taxon>
        <taxon>Metamycoplasma</taxon>
    </lineage>
</organism>
<keyword evidence="1" id="KW-0472">Membrane</keyword>
<keyword evidence="1" id="KW-0812">Transmembrane</keyword>
<dbReference type="KEGG" id="mala:NCTC10135_00701"/>
<dbReference type="Proteomes" id="UP000259864">
    <property type="component" value="Chromosome 1"/>
</dbReference>
<evidence type="ECO:0000313" key="3">
    <source>
        <dbReference type="Proteomes" id="UP000259864"/>
    </source>
</evidence>